<protein>
    <submittedName>
        <fullName evidence="1">Uncharacterized protein</fullName>
    </submittedName>
</protein>
<sequence>MSRRGSGGIGGTTMTYEELRADALALCADLSATADDGADLDPDSLKERRASEALSVLSGMPPAGGHVRPAADLEARLESLYHAAIAEAETRRGMVFAGAAVVTDADMGGYAYTAAHDALSIAHAANAAWAEMTLVDE</sequence>
<dbReference type="AlphaFoldDB" id="A0A6A2R985"/>
<dbReference type="Proteomes" id="UP000470200">
    <property type="component" value="Unassembled WGS sequence"/>
</dbReference>
<name>A0A6A2R985_BIFAD</name>
<evidence type="ECO:0000313" key="1">
    <source>
        <dbReference type="EMBL" id="KAB5883399.1"/>
    </source>
</evidence>
<gene>
    <name evidence="1" type="ORF">GA629_08530</name>
</gene>
<organism evidence="1 2">
    <name type="scientific">Bifidobacterium adolescentis</name>
    <dbReference type="NCBI Taxonomy" id="1680"/>
    <lineage>
        <taxon>Bacteria</taxon>
        <taxon>Bacillati</taxon>
        <taxon>Actinomycetota</taxon>
        <taxon>Actinomycetes</taxon>
        <taxon>Bifidobacteriales</taxon>
        <taxon>Bifidobacteriaceae</taxon>
        <taxon>Bifidobacterium</taxon>
    </lineage>
</organism>
<dbReference type="EMBL" id="WDIP01000010">
    <property type="protein sequence ID" value="KAB5883399.1"/>
    <property type="molecule type" value="Genomic_DNA"/>
</dbReference>
<reference evidence="1 2" key="1">
    <citation type="journal article" date="2019" name="Nat. Med.">
        <title>A library of human gut bacterial isolates paired with longitudinal multiomics data enables mechanistic microbiome research.</title>
        <authorList>
            <person name="Poyet M."/>
            <person name="Groussin M."/>
            <person name="Gibbons S.M."/>
            <person name="Avila-Pacheco J."/>
            <person name="Jiang X."/>
            <person name="Kearney S.M."/>
            <person name="Perrotta A.R."/>
            <person name="Berdy B."/>
            <person name="Zhao S."/>
            <person name="Lieberman T.D."/>
            <person name="Swanson P.K."/>
            <person name="Smith M."/>
            <person name="Roesemann S."/>
            <person name="Alexander J.E."/>
            <person name="Rich S.A."/>
            <person name="Livny J."/>
            <person name="Vlamakis H."/>
            <person name="Clish C."/>
            <person name="Bullock K."/>
            <person name="Deik A."/>
            <person name="Scott J."/>
            <person name="Pierce K.A."/>
            <person name="Xavier R.J."/>
            <person name="Alm E.J."/>
        </authorList>
    </citation>
    <scope>NUCLEOTIDE SEQUENCE [LARGE SCALE GENOMIC DNA]</scope>
    <source>
        <strain evidence="1 2">BIOML-A105</strain>
    </source>
</reference>
<proteinExistence type="predicted"/>
<accession>A0A6A2R985</accession>
<comment type="caution">
    <text evidence="1">The sequence shown here is derived from an EMBL/GenBank/DDBJ whole genome shotgun (WGS) entry which is preliminary data.</text>
</comment>
<evidence type="ECO:0000313" key="2">
    <source>
        <dbReference type="Proteomes" id="UP000470200"/>
    </source>
</evidence>